<organism evidence="1 2">
    <name type="scientific">Oxobacter pfennigii</name>
    <dbReference type="NCBI Taxonomy" id="36849"/>
    <lineage>
        <taxon>Bacteria</taxon>
        <taxon>Bacillati</taxon>
        <taxon>Bacillota</taxon>
        <taxon>Clostridia</taxon>
        <taxon>Eubacteriales</taxon>
        <taxon>Clostridiaceae</taxon>
        <taxon>Oxobacter</taxon>
    </lineage>
</organism>
<accession>A0A0P8WT48</accession>
<name>A0A0P8WT48_9CLOT</name>
<protein>
    <submittedName>
        <fullName evidence="1">Uncharacterized protein</fullName>
    </submittedName>
</protein>
<evidence type="ECO:0000313" key="1">
    <source>
        <dbReference type="EMBL" id="KPU45804.1"/>
    </source>
</evidence>
<reference evidence="1 2" key="1">
    <citation type="submission" date="2015-09" db="EMBL/GenBank/DDBJ databases">
        <title>Genome sequence of Oxobacter pfennigii DSM 3222.</title>
        <authorList>
            <person name="Poehlein A."/>
            <person name="Bengelsdorf F.R."/>
            <person name="Schiel-Bengelsdorf B."/>
            <person name="Duerre P."/>
            <person name="Daniel R."/>
        </authorList>
    </citation>
    <scope>NUCLEOTIDE SEQUENCE [LARGE SCALE GENOMIC DNA]</scope>
    <source>
        <strain evidence="1 2">DSM 3222</strain>
    </source>
</reference>
<sequence length="306" mass="34285">MRRIIDRVLYDMGDGDLLDKLLSLPKSDLNSLLLEVYRLQVEKVTPAGLLKAYKSNRFAVPSQIDPIAYHQLETELLKAAEDMGIKGILLSPSAPFGSCSVFGCVDQNNVISAARGTETLSDPTNMLAVIISDELKNGVIAKAQRVHYCTTARVVRAQAFSGKGFFSHFGIFCMVSHGKDGGSYCCEKELLVKQLEYYKRLFNEKYGARLSVTLRKRSGYTDGDGFFERMTELVRAELPEVPLSLDLEHEDNNYYKGINFKMYMEKDNETVEIGDGGFVDWIAKMTGNKKERCLISGLGIDRMLLL</sequence>
<dbReference type="RefSeq" id="WP_054873718.1">
    <property type="nucleotide sequence ID" value="NZ_LKET01000019.1"/>
</dbReference>
<gene>
    <name evidence="1" type="ORF">OXPF_05930</name>
</gene>
<dbReference type="EMBL" id="LKET01000019">
    <property type="protein sequence ID" value="KPU45804.1"/>
    <property type="molecule type" value="Genomic_DNA"/>
</dbReference>
<dbReference type="STRING" id="36849.OXPF_05930"/>
<dbReference type="OrthoDB" id="7942934at2"/>
<comment type="caution">
    <text evidence="1">The sequence shown here is derived from an EMBL/GenBank/DDBJ whole genome shotgun (WGS) entry which is preliminary data.</text>
</comment>
<proteinExistence type="predicted"/>
<evidence type="ECO:0000313" key="2">
    <source>
        <dbReference type="Proteomes" id="UP000050326"/>
    </source>
</evidence>
<keyword evidence="2" id="KW-1185">Reference proteome</keyword>
<dbReference type="Proteomes" id="UP000050326">
    <property type="component" value="Unassembled WGS sequence"/>
</dbReference>
<dbReference type="PATRIC" id="fig|36849.3.peg.635"/>
<dbReference type="AlphaFoldDB" id="A0A0P8WT48"/>